<reference evidence="1 2" key="1">
    <citation type="submission" date="2019-06" db="EMBL/GenBank/DDBJ databases">
        <title>Draft genome sequence of Actinomyces johnsonii CCUG 34287T.</title>
        <authorList>
            <person name="Salva-Serra F."/>
            <person name="Cardew S."/>
            <person name="Moore E."/>
        </authorList>
    </citation>
    <scope>NUCLEOTIDE SEQUENCE [LARGE SCALE GENOMIC DNA]</scope>
    <source>
        <strain evidence="1 2">CCUG 34287</strain>
    </source>
</reference>
<evidence type="ECO:0000313" key="2">
    <source>
        <dbReference type="Proteomes" id="UP000319010"/>
    </source>
</evidence>
<protein>
    <submittedName>
        <fullName evidence="1">Uncharacterized protein</fullName>
    </submittedName>
</protein>
<dbReference type="AlphaFoldDB" id="A0A507ZZP9"/>
<comment type="caution">
    <text evidence="1">The sequence shown here is derived from an EMBL/GenBank/DDBJ whole genome shotgun (WGS) entry which is preliminary data.</text>
</comment>
<accession>A0A507ZZP9</accession>
<gene>
    <name evidence="1" type="ORF">FK256_07590</name>
</gene>
<dbReference type="EMBL" id="VICB01000010">
    <property type="protein sequence ID" value="TQD43210.1"/>
    <property type="molecule type" value="Genomic_DNA"/>
</dbReference>
<organism evidence="1 2">
    <name type="scientific">Actinomyces johnsonii</name>
    <dbReference type="NCBI Taxonomy" id="544581"/>
    <lineage>
        <taxon>Bacteria</taxon>
        <taxon>Bacillati</taxon>
        <taxon>Actinomycetota</taxon>
        <taxon>Actinomycetes</taxon>
        <taxon>Actinomycetales</taxon>
        <taxon>Actinomycetaceae</taxon>
        <taxon>Actinomyces</taxon>
    </lineage>
</organism>
<proteinExistence type="predicted"/>
<evidence type="ECO:0000313" key="1">
    <source>
        <dbReference type="EMBL" id="TQD43210.1"/>
    </source>
</evidence>
<name>A0A507ZZP9_9ACTO</name>
<dbReference type="Proteomes" id="UP000319010">
    <property type="component" value="Unassembled WGS sequence"/>
</dbReference>
<sequence length="59" mass="6059">MGSVGGFCWSWWPGGGGASPGRGGRAPRLASSHTSPIVPVTYDKYSCGEVRGGRDGVFS</sequence>